<evidence type="ECO:0000313" key="12">
    <source>
        <dbReference type="Proteomes" id="UP000887567"/>
    </source>
</evidence>
<feature type="transmembrane region" description="Helical" evidence="9">
    <location>
        <begin position="71"/>
        <end position="88"/>
    </location>
</feature>
<dbReference type="Proteomes" id="UP000887567">
    <property type="component" value="Unplaced"/>
</dbReference>
<evidence type="ECO:0000256" key="5">
    <source>
        <dbReference type="ARBA" id="ARBA00023040"/>
    </source>
</evidence>
<feature type="transmembrane region" description="Helical" evidence="9">
    <location>
        <begin position="299"/>
        <end position="320"/>
    </location>
</feature>
<dbReference type="GO" id="GO:0005886">
    <property type="term" value="C:plasma membrane"/>
    <property type="evidence" value="ECO:0007669"/>
    <property type="project" value="UniProtKB-SubCell"/>
</dbReference>
<dbReference type="OMA" id="CASEDWA"/>
<evidence type="ECO:0000256" key="1">
    <source>
        <dbReference type="ARBA" id="ARBA00004651"/>
    </source>
</evidence>
<feature type="transmembrane region" description="Helical" evidence="9">
    <location>
        <begin position="263"/>
        <end position="287"/>
    </location>
</feature>
<evidence type="ECO:0000256" key="4">
    <source>
        <dbReference type="ARBA" id="ARBA00022989"/>
    </source>
</evidence>
<dbReference type="GO" id="GO:0004930">
    <property type="term" value="F:G protein-coupled receptor activity"/>
    <property type="evidence" value="ECO:0007669"/>
    <property type="project" value="UniProtKB-KW"/>
</dbReference>
<sequence>MNTSIAFTNFNFTSKAHSTQEPLKLFELPMVLVIITTFIMIIVLILTVVGNLAVMIVFASSDLLRSTVNNHFLFSLAMADLLVGLLVMPCAIDALRTQRWRCGVFLKYFTGFGNFCFCISSIMHLMMLSVDKYLSIIKPLKYPSIMTQRRVYLSCILLWLYSAFWALLPLMGVSSYECFIPYIGFCASEDWSMYGLNFAFAISVVSGTYGVALVVMFVVYWRIAKVIKDQTFKINPTAPKMAEHEEKKQKKSMKQKLLTKHKGVLTLITLIVTYLICWSPFCILLFVEIGKGEKVDTAISLIGMLTGFVNSCCNPIIYWAKYSSFRRAVLRMCKKGFPFLPSSFGSNAIHDMSQTGPGYDTAEPSLYVDRIMKYEARKSLKPCAVYNDVPVEMKDSTNE</sequence>
<dbReference type="Gene3D" id="1.20.1070.10">
    <property type="entry name" value="Rhodopsin 7-helix transmembrane proteins"/>
    <property type="match status" value="1"/>
</dbReference>
<dbReference type="CDD" id="cd00637">
    <property type="entry name" value="7tm_classA_rhodopsin-like"/>
    <property type="match status" value="1"/>
</dbReference>
<dbReference type="AlphaFoldDB" id="A0A913YEY5"/>
<dbReference type="RefSeq" id="XP_020896939.1">
    <property type="nucleotide sequence ID" value="XM_021041280.2"/>
</dbReference>
<dbReference type="InterPro" id="IPR000276">
    <property type="entry name" value="GPCR_Rhodpsn"/>
</dbReference>
<proteinExistence type="predicted"/>
<evidence type="ECO:0000259" key="10">
    <source>
        <dbReference type="PROSITE" id="PS50262"/>
    </source>
</evidence>
<name>A0A913YEY5_EXADI</name>
<dbReference type="EnsemblMetazoa" id="XM_021041280.2">
    <property type="protein sequence ID" value="XP_020896939.1"/>
    <property type="gene ID" value="LOC110235784"/>
</dbReference>
<dbReference type="SUPFAM" id="SSF81321">
    <property type="entry name" value="Family A G protein-coupled receptor-like"/>
    <property type="match status" value="1"/>
</dbReference>
<dbReference type="OrthoDB" id="5975661at2759"/>
<feature type="domain" description="G-protein coupled receptors family 1 profile" evidence="10">
    <location>
        <begin position="50"/>
        <end position="318"/>
    </location>
</feature>
<evidence type="ECO:0000256" key="6">
    <source>
        <dbReference type="ARBA" id="ARBA00023136"/>
    </source>
</evidence>
<keyword evidence="2" id="KW-1003">Cell membrane</keyword>
<evidence type="ECO:0000256" key="2">
    <source>
        <dbReference type="ARBA" id="ARBA00022475"/>
    </source>
</evidence>
<evidence type="ECO:0000313" key="11">
    <source>
        <dbReference type="EnsemblMetazoa" id="XP_028513895.1"/>
    </source>
</evidence>
<feature type="transmembrane region" description="Helical" evidence="9">
    <location>
        <begin position="108"/>
        <end position="130"/>
    </location>
</feature>
<dbReference type="KEGG" id="epa:110235784"/>
<dbReference type="InterPro" id="IPR017452">
    <property type="entry name" value="GPCR_Rhodpsn_7TM"/>
</dbReference>
<keyword evidence="3 9" id="KW-0812">Transmembrane</keyword>
<keyword evidence="8" id="KW-0807">Transducer</keyword>
<dbReference type="GeneID" id="110235784"/>
<feature type="transmembrane region" description="Helical" evidence="9">
    <location>
        <begin position="198"/>
        <end position="223"/>
    </location>
</feature>
<accession>A0A913YEY5</accession>
<dbReference type="PANTHER" id="PTHR22752">
    <property type="entry name" value="G PROTEIN-COUPLED RECEPTOR"/>
    <property type="match status" value="1"/>
</dbReference>
<reference evidence="11" key="1">
    <citation type="submission" date="2022-11" db="UniProtKB">
        <authorList>
            <consortium name="EnsemblMetazoa"/>
        </authorList>
    </citation>
    <scope>IDENTIFICATION</scope>
</reference>
<dbReference type="PROSITE" id="PS50262">
    <property type="entry name" value="G_PROTEIN_RECEP_F1_2"/>
    <property type="match status" value="1"/>
</dbReference>
<dbReference type="EnsemblMetazoa" id="XM_028658094.1">
    <property type="protein sequence ID" value="XP_028513895.1"/>
    <property type="gene ID" value="LOC110235784"/>
</dbReference>
<keyword evidence="12" id="KW-1185">Reference proteome</keyword>
<organism evidence="11 12">
    <name type="scientific">Exaiptasia diaphana</name>
    <name type="common">Tropical sea anemone</name>
    <name type="synonym">Aiptasia pulchella</name>
    <dbReference type="NCBI Taxonomy" id="2652724"/>
    <lineage>
        <taxon>Eukaryota</taxon>
        <taxon>Metazoa</taxon>
        <taxon>Cnidaria</taxon>
        <taxon>Anthozoa</taxon>
        <taxon>Hexacorallia</taxon>
        <taxon>Actiniaria</taxon>
        <taxon>Aiptasiidae</taxon>
        <taxon>Exaiptasia</taxon>
    </lineage>
</organism>
<evidence type="ECO:0000256" key="8">
    <source>
        <dbReference type="ARBA" id="ARBA00023224"/>
    </source>
</evidence>
<dbReference type="RefSeq" id="XP_028513895.1">
    <property type="nucleotide sequence ID" value="XM_028658094.1"/>
</dbReference>
<evidence type="ECO:0000256" key="3">
    <source>
        <dbReference type="ARBA" id="ARBA00022692"/>
    </source>
</evidence>
<evidence type="ECO:0000256" key="9">
    <source>
        <dbReference type="SAM" id="Phobius"/>
    </source>
</evidence>
<comment type="subcellular location">
    <subcellularLocation>
        <location evidence="1">Cell membrane</location>
        <topology evidence="1">Multi-pass membrane protein</topology>
    </subcellularLocation>
</comment>
<keyword evidence="6 9" id="KW-0472">Membrane</keyword>
<dbReference type="Pfam" id="PF00001">
    <property type="entry name" value="7tm_1"/>
    <property type="match status" value="1"/>
</dbReference>
<feature type="transmembrane region" description="Helical" evidence="9">
    <location>
        <begin position="151"/>
        <end position="171"/>
    </location>
</feature>
<keyword evidence="4 9" id="KW-1133">Transmembrane helix</keyword>
<keyword evidence="5" id="KW-0297">G-protein coupled receptor</keyword>
<feature type="transmembrane region" description="Helical" evidence="9">
    <location>
        <begin position="30"/>
        <end position="59"/>
    </location>
</feature>
<protein>
    <recommendedName>
        <fullName evidence="10">G-protein coupled receptors family 1 profile domain-containing protein</fullName>
    </recommendedName>
</protein>
<dbReference type="PRINTS" id="PR00237">
    <property type="entry name" value="GPCRRHODOPSN"/>
</dbReference>
<evidence type="ECO:0000256" key="7">
    <source>
        <dbReference type="ARBA" id="ARBA00023170"/>
    </source>
</evidence>
<keyword evidence="7" id="KW-0675">Receptor</keyword>